<reference evidence="4 5" key="1">
    <citation type="journal article" date="2015" name="Sci. Rep.">
        <title>The power of single molecule real-time sequencing technology in the de novo assembly of a eukaryotic genome.</title>
        <authorList>
            <person name="Sakai H."/>
            <person name="Naito K."/>
            <person name="Ogiso-Tanaka E."/>
            <person name="Takahashi Y."/>
            <person name="Iseki K."/>
            <person name="Muto C."/>
            <person name="Satou K."/>
            <person name="Teruya K."/>
            <person name="Shiroma A."/>
            <person name="Shimoji M."/>
            <person name="Hirano T."/>
            <person name="Itoh T."/>
            <person name="Kaga A."/>
            <person name="Tomooka N."/>
        </authorList>
    </citation>
    <scope>NUCLEOTIDE SEQUENCE [LARGE SCALE GENOMIC DNA]</scope>
    <source>
        <strain evidence="5">cv. Shumari</strain>
    </source>
</reference>
<dbReference type="Gene3D" id="1.50.10.130">
    <property type="entry name" value="Terpene synthase, N-terminal domain"/>
    <property type="match status" value="1"/>
</dbReference>
<dbReference type="PANTHER" id="PTHR31225">
    <property type="entry name" value="OS04G0344100 PROTEIN-RELATED"/>
    <property type="match status" value="1"/>
</dbReference>
<evidence type="ECO:0000313" key="4">
    <source>
        <dbReference type="EMBL" id="BAT92448.1"/>
    </source>
</evidence>
<evidence type="ECO:0000313" key="5">
    <source>
        <dbReference type="Proteomes" id="UP000291084"/>
    </source>
</evidence>
<dbReference type="GO" id="GO:0000287">
    <property type="term" value="F:magnesium ion binding"/>
    <property type="evidence" value="ECO:0007669"/>
    <property type="project" value="InterPro"/>
</dbReference>
<name>A0A0S3SI22_PHAAN</name>
<dbReference type="InterPro" id="IPR036965">
    <property type="entry name" value="Terpene_synth_N_sf"/>
</dbReference>
<evidence type="ECO:0000256" key="1">
    <source>
        <dbReference type="ARBA" id="ARBA00001946"/>
    </source>
</evidence>
<evidence type="ECO:0000256" key="2">
    <source>
        <dbReference type="ARBA" id="ARBA00022723"/>
    </source>
</evidence>
<protein>
    <recommendedName>
        <fullName evidence="3">Terpene synthase metal-binding domain-containing protein</fullName>
    </recommendedName>
</protein>
<dbReference type="EMBL" id="AP015040">
    <property type="protein sequence ID" value="BAT92448.1"/>
    <property type="molecule type" value="Genomic_DNA"/>
</dbReference>
<dbReference type="GO" id="GO:0010333">
    <property type="term" value="F:terpene synthase activity"/>
    <property type="evidence" value="ECO:0007669"/>
    <property type="project" value="InterPro"/>
</dbReference>
<feature type="domain" description="Terpene synthase metal-binding" evidence="3">
    <location>
        <begin position="96"/>
        <end position="167"/>
    </location>
</feature>
<keyword evidence="2" id="KW-0479">Metal-binding</keyword>
<sequence>MKTHGDDILEDMCDFSETHLKSLVTQLEPSLVAQVNHCLNHPLNKSVTRFEAKYHISVYEKDCSHDETLLTFAKVKFNILQRLHQTEIGSITKWWKKSNFEQKVPHARNRIVECYLWLLAMSHLPEYSNGRIIVGKLASVIALLDDTYDAYGTFEELQLFTEAFQRLTWFKVHHIFEFFL</sequence>
<dbReference type="Pfam" id="PF03936">
    <property type="entry name" value="Terpene_synth_C"/>
    <property type="match status" value="1"/>
</dbReference>
<dbReference type="PANTHER" id="PTHR31225:SF241">
    <property type="entry name" value="TERPENE SYNTHASE FAMILY, METAL-BINDING DOMAIN PROTEIN"/>
    <property type="match status" value="1"/>
</dbReference>
<accession>A0A0S3SI22</accession>
<evidence type="ECO:0000259" key="3">
    <source>
        <dbReference type="Pfam" id="PF03936"/>
    </source>
</evidence>
<keyword evidence="5" id="KW-1185">Reference proteome</keyword>
<dbReference type="Gene3D" id="1.10.600.10">
    <property type="entry name" value="Farnesyl Diphosphate Synthase"/>
    <property type="match status" value="1"/>
</dbReference>
<comment type="cofactor">
    <cofactor evidence="1">
        <name>Mg(2+)</name>
        <dbReference type="ChEBI" id="CHEBI:18420"/>
    </cofactor>
</comment>
<gene>
    <name evidence="4" type="primary">Vigan.07G116500</name>
    <name evidence="4" type="ORF">VIGAN_07116500</name>
</gene>
<organism evidence="4 5">
    <name type="scientific">Vigna angularis var. angularis</name>
    <dbReference type="NCBI Taxonomy" id="157739"/>
    <lineage>
        <taxon>Eukaryota</taxon>
        <taxon>Viridiplantae</taxon>
        <taxon>Streptophyta</taxon>
        <taxon>Embryophyta</taxon>
        <taxon>Tracheophyta</taxon>
        <taxon>Spermatophyta</taxon>
        <taxon>Magnoliopsida</taxon>
        <taxon>eudicotyledons</taxon>
        <taxon>Gunneridae</taxon>
        <taxon>Pentapetalae</taxon>
        <taxon>rosids</taxon>
        <taxon>fabids</taxon>
        <taxon>Fabales</taxon>
        <taxon>Fabaceae</taxon>
        <taxon>Papilionoideae</taxon>
        <taxon>50 kb inversion clade</taxon>
        <taxon>NPAAA clade</taxon>
        <taxon>indigoferoid/millettioid clade</taxon>
        <taxon>Phaseoleae</taxon>
        <taxon>Vigna</taxon>
    </lineage>
</organism>
<dbReference type="OrthoDB" id="1877784at2759"/>
<dbReference type="SUPFAM" id="SSF48576">
    <property type="entry name" value="Terpenoid synthases"/>
    <property type="match status" value="1"/>
</dbReference>
<dbReference type="InterPro" id="IPR008930">
    <property type="entry name" value="Terpenoid_cyclase/PrenylTrfase"/>
</dbReference>
<dbReference type="SUPFAM" id="SSF48239">
    <property type="entry name" value="Terpenoid cyclases/Protein prenyltransferases"/>
    <property type="match status" value="1"/>
</dbReference>
<dbReference type="InterPro" id="IPR050148">
    <property type="entry name" value="Terpene_synthase-like"/>
</dbReference>
<dbReference type="GO" id="GO:0016114">
    <property type="term" value="P:terpenoid biosynthetic process"/>
    <property type="evidence" value="ECO:0007669"/>
    <property type="project" value="InterPro"/>
</dbReference>
<dbReference type="InterPro" id="IPR008949">
    <property type="entry name" value="Isoprenoid_synthase_dom_sf"/>
</dbReference>
<dbReference type="AlphaFoldDB" id="A0A0S3SI22"/>
<dbReference type="InterPro" id="IPR005630">
    <property type="entry name" value="Terpene_synthase_metal-bd"/>
</dbReference>
<proteinExistence type="predicted"/>
<dbReference type="Proteomes" id="UP000291084">
    <property type="component" value="Chromosome 7"/>
</dbReference>